<proteinExistence type="predicted"/>
<dbReference type="Proteomes" id="UP001201812">
    <property type="component" value="Unassembled WGS sequence"/>
</dbReference>
<dbReference type="AlphaFoldDB" id="A0AAD4MY77"/>
<evidence type="ECO:0000313" key="3">
    <source>
        <dbReference type="Proteomes" id="UP001201812"/>
    </source>
</evidence>
<accession>A0AAD4MY77</accession>
<organism evidence="2 3">
    <name type="scientific">Ditylenchus destructor</name>
    <dbReference type="NCBI Taxonomy" id="166010"/>
    <lineage>
        <taxon>Eukaryota</taxon>
        <taxon>Metazoa</taxon>
        <taxon>Ecdysozoa</taxon>
        <taxon>Nematoda</taxon>
        <taxon>Chromadorea</taxon>
        <taxon>Rhabditida</taxon>
        <taxon>Tylenchina</taxon>
        <taxon>Tylenchomorpha</taxon>
        <taxon>Sphaerularioidea</taxon>
        <taxon>Anguinidae</taxon>
        <taxon>Anguininae</taxon>
        <taxon>Ditylenchus</taxon>
    </lineage>
</organism>
<feature type="compositionally biased region" description="Polar residues" evidence="1">
    <location>
        <begin position="114"/>
        <end position="129"/>
    </location>
</feature>
<feature type="region of interest" description="Disordered" evidence="1">
    <location>
        <begin position="1"/>
        <end position="129"/>
    </location>
</feature>
<evidence type="ECO:0000256" key="1">
    <source>
        <dbReference type="SAM" id="MobiDB-lite"/>
    </source>
</evidence>
<feature type="compositionally biased region" description="Low complexity" evidence="1">
    <location>
        <begin position="95"/>
        <end position="107"/>
    </location>
</feature>
<keyword evidence="3" id="KW-1185">Reference proteome</keyword>
<sequence length="165" mass="18290">MDKNLNFSAPLQQPSQPPAFAPIHYRNPTSAHRPSSRHKASKPTAPSKPDLPGHKSTSVSNFAYTPPKQPPAFDTSSQILSKLHSSHTKFQSQLSSIRNKSIRNSSNEPKVGFSTKNPGGTTSRNPPNLDLSQANFYRRSSLLTPSVNSNKAYNAYNNYSRFPYF</sequence>
<evidence type="ECO:0000313" key="2">
    <source>
        <dbReference type="EMBL" id="KAI1710364.1"/>
    </source>
</evidence>
<name>A0AAD4MY77_9BILA</name>
<reference evidence="2" key="1">
    <citation type="submission" date="2022-01" db="EMBL/GenBank/DDBJ databases">
        <title>Genome Sequence Resource for Two Populations of Ditylenchus destructor, the Migratory Endoparasitic Phytonematode.</title>
        <authorList>
            <person name="Zhang H."/>
            <person name="Lin R."/>
            <person name="Xie B."/>
        </authorList>
    </citation>
    <scope>NUCLEOTIDE SEQUENCE</scope>
    <source>
        <strain evidence="2">BazhouSP</strain>
    </source>
</reference>
<comment type="caution">
    <text evidence="2">The sequence shown here is derived from an EMBL/GenBank/DDBJ whole genome shotgun (WGS) entry which is preliminary data.</text>
</comment>
<protein>
    <submittedName>
        <fullName evidence="2">Uncharacterized protein</fullName>
    </submittedName>
</protein>
<gene>
    <name evidence="2" type="ORF">DdX_10722</name>
</gene>
<dbReference type="EMBL" id="JAKKPZ010000026">
    <property type="protein sequence ID" value="KAI1710364.1"/>
    <property type="molecule type" value="Genomic_DNA"/>
</dbReference>